<accession>A0A922A2W4</accession>
<evidence type="ECO:0000313" key="2">
    <source>
        <dbReference type="Proteomes" id="UP000811246"/>
    </source>
</evidence>
<reference evidence="1" key="1">
    <citation type="submission" date="2021-01" db="EMBL/GenBank/DDBJ databases">
        <authorList>
            <person name="Lovell J.T."/>
            <person name="Bentley N."/>
            <person name="Bhattarai G."/>
            <person name="Jenkins J.W."/>
            <person name="Sreedasyam A."/>
            <person name="Alarcon Y."/>
            <person name="Bock C."/>
            <person name="Boston L."/>
            <person name="Carlson J."/>
            <person name="Cervantes K."/>
            <person name="Clermont K."/>
            <person name="Krom N."/>
            <person name="Kubenka K."/>
            <person name="Mamidi S."/>
            <person name="Mattison C."/>
            <person name="Monteros M."/>
            <person name="Pisani C."/>
            <person name="Plott C."/>
            <person name="Rajasekar S."/>
            <person name="Rhein H.S."/>
            <person name="Rohla C."/>
            <person name="Song M."/>
            <person name="Hilaire R.S."/>
            <person name="Shu S."/>
            <person name="Wells L."/>
            <person name="Wang X."/>
            <person name="Webber J."/>
            <person name="Heerema R.J."/>
            <person name="Klein P."/>
            <person name="Conner P."/>
            <person name="Grauke L."/>
            <person name="Grimwood J."/>
            <person name="Schmutz J."/>
            <person name="Randall J.J."/>
        </authorList>
    </citation>
    <scope>NUCLEOTIDE SEQUENCE</scope>
    <source>
        <tissue evidence="1">Leaf</tissue>
    </source>
</reference>
<dbReference type="Proteomes" id="UP000811246">
    <property type="component" value="Unassembled WGS sequence"/>
</dbReference>
<proteinExistence type="predicted"/>
<protein>
    <submittedName>
        <fullName evidence="1">Uncharacterized protein</fullName>
    </submittedName>
</protein>
<dbReference type="AlphaFoldDB" id="A0A922A2W4"/>
<name>A0A922A2W4_CARIL</name>
<dbReference type="EMBL" id="MU228916">
    <property type="protein sequence ID" value="KAG6620250.1"/>
    <property type="molecule type" value="Genomic_DNA"/>
</dbReference>
<gene>
    <name evidence="1" type="ORF">I3842_Q074400</name>
</gene>
<evidence type="ECO:0000313" key="1">
    <source>
        <dbReference type="EMBL" id="KAG6620250.1"/>
    </source>
</evidence>
<comment type="caution">
    <text evidence="1">The sequence shown here is derived from an EMBL/GenBank/DDBJ whole genome shotgun (WGS) entry which is preliminary data.</text>
</comment>
<sequence length="101" mass="11332">MAEHVFALPGHTIVEGRKALNTVTTKGNSQLHNKKENHTCSISGTLGLSVWKDNSFITSKMGENVREWEKNIRFLLENSSTPKTHFLISMFSVFTVPLLCV</sequence>
<organism evidence="1 2">
    <name type="scientific">Carya illinoinensis</name>
    <name type="common">Pecan</name>
    <dbReference type="NCBI Taxonomy" id="32201"/>
    <lineage>
        <taxon>Eukaryota</taxon>
        <taxon>Viridiplantae</taxon>
        <taxon>Streptophyta</taxon>
        <taxon>Embryophyta</taxon>
        <taxon>Tracheophyta</taxon>
        <taxon>Spermatophyta</taxon>
        <taxon>Magnoliopsida</taxon>
        <taxon>eudicotyledons</taxon>
        <taxon>Gunneridae</taxon>
        <taxon>Pentapetalae</taxon>
        <taxon>rosids</taxon>
        <taxon>fabids</taxon>
        <taxon>Fagales</taxon>
        <taxon>Juglandaceae</taxon>
        <taxon>Carya</taxon>
    </lineage>
</organism>